<feature type="signal peptide" evidence="3">
    <location>
        <begin position="1"/>
        <end position="26"/>
    </location>
</feature>
<sequence length="406" mass="45451">MYPLPPTLLHHLYLQLFYLLVMQQKARHPPLENSWTPSPLRPVVPADRRLILWTTPHSAALQNSLDEIFKQLLAASTLSTRETYGAGLLRFTQFCDREAIAERLRMPASPILLSAFVADAIGSCTGECIKNWLSGLRLWHIFNRAEWLGSDRWVSSLQKSAFKVGAPFKRPPREPITRVHLHALQSALDISCPLDAAIWACALTVFWGCRRLGELTVKSPGSFTLEHDVSRGTDVSSTLVDGRQVLAFHLPWTKTTSVRGGECILTATGDELCPVRALYNHLAVNKISNYDVPLFSFVDVNRITFLTKSNFLKITSKIYSSNNLNHGVFGQSYRIGGSLELLTVGVAPEIVMKLGGWSSLCFLLYWRRLELLIPSAISRAWAAQQAEFAQKNSISIDDLDNLHILN</sequence>
<dbReference type="InterPro" id="IPR052925">
    <property type="entry name" value="Phage_Integrase-like_Recomb"/>
</dbReference>
<dbReference type="GO" id="GO:0015074">
    <property type="term" value="P:DNA integration"/>
    <property type="evidence" value="ECO:0007669"/>
    <property type="project" value="InterPro"/>
</dbReference>
<evidence type="ECO:0000256" key="2">
    <source>
        <dbReference type="ARBA" id="ARBA00023172"/>
    </source>
</evidence>
<dbReference type="GO" id="GO:0003677">
    <property type="term" value="F:DNA binding"/>
    <property type="evidence" value="ECO:0007669"/>
    <property type="project" value="UniProtKB-KW"/>
</dbReference>
<dbReference type="SUPFAM" id="SSF56349">
    <property type="entry name" value="DNA breaking-rejoining enzymes"/>
    <property type="match status" value="1"/>
</dbReference>
<evidence type="ECO:0000313" key="4">
    <source>
        <dbReference type="EMBL" id="KAF9460608.1"/>
    </source>
</evidence>
<dbReference type="AlphaFoldDB" id="A0A9P5XZR2"/>
<evidence type="ECO:0008006" key="6">
    <source>
        <dbReference type="Google" id="ProtNLM"/>
    </source>
</evidence>
<keyword evidence="3" id="KW-0732">Signal</keyword>
<gene>
    <name evidence="4" type="ORF">BDZ94DRAFT_1283875</name>
</gene>
<dbReference type="SUPFAM" id="SSF47823">
    <property type="entry name" value="lambda integrase-like, N-terminal domain"/>
    <property type="match status" value="1"/>
</dbReference>
<keyword evidence="2" id="KW-0233">DNA recombination</keyword>
<dbReference type="InterPro" id="IPR011010">
    <property type="entry name" value="DNA_brk_join_enz"/>
</dbReference>
<dbReference type="PANTHER" id="PTHR34605:SF3">
    <property type="entry name" value="P CELL-TYPE AGGLUTINATION PROTEIN MAP4-LIKE-RELATED"/>
    <property type="match status" value="1"/>
</dbReference>
<organism evidence="4 5">
    <name type="scientific">Collybia nuda</name>
    <dbReference type="NCBI Taxonomy" id="64659"/>
    <lineage>
        <taxon>Eukaryota</taxon>
        <taxon>Fungi</taxon>
        <taxon>Dikarya</taxon>
        <taxon>Basidiomycota</taxon>
        <taxon>Agaricomycotina</taxon>
        <taxon>Agaricomycetes</taxon>
        <taxon>Agaricomycetidae</taxon>
        <taxon>Agaricales</taxon>
        <taxon>Tricholomatineae</taxon>
        <taxon>Clitocybaceae</taxon>
        <taxon>Collybia</taxon>
    </lineage>
</organism>
<dbReference type="OrthoDB" id="3266428at2759"/>
<dbReference type="Proteomes" id="UP000807353">
    <property type="component" value="Unassembled WGS sequence"/>
</dbReference>
<dbReference type="GO" id="GO:0006310">
    <property type="term" value="P:DNA recombination"/>
    <property type="evidence" value="ECO:0007669"/>
    <property type="project" value="UniProtKB-KW"/>
</dbReference>
<comment type="caution">
    <text evidence="4">The sequence shown here is derived from an EMBL/GenBank/DDBJ whole genome shotgun (WGS) entry which is preliminary data.</text>
</comment>
<keyword evidence="5" id="KW-1185">Reference proteome</keyword>
<name>A0A9P5XZR2_9AGAR</name>
<dbReference type="EMBL" id="MU150296">
    <property type="protein sequence ID" value="KAF9460608.1"/>
    <property type="molecule type" value="Genomic_DNA"/>
</dbReference>
<proteinExistence type="predicted"/>
<reference evidence="4" key="1">
    <citation type="submission" date="2020-11" db="EMBL/GenBank/DDBJ databases">
        <authorList>
            <consortium name="DOE Joint Genome Institute"/>
            <person name="Ahrendt S."/>
            <person name="Riley R."/>
            <person name="Andreopoulos W."/>
            <person name="Labutti K."/>
            <person name="Pangilinan J."/>
            <person name="Ruiz-Duenas F.J."/>
            <person name="Barrasa J.M."/>
            <person name="Sanchez-Garcia M."/>
            <person name="Camarero S."/>
            <person name="Miyauchi S."/>
            <person name="Serrano A."/>
            <person name="Linde D."/>
            <person name="Babiker R."/>
            <person name="Drula E."/>
            <person name="Ayuso-Fernandez I."/>
            <person name="Pacheco R."/>
            <person name="Padilla G."/>
            <person name="Ferreira P."/>
            <person name="Barriuso J."/>
            <person name="Kellner H."/>
            <person name="Castanera R."/>
            <person name="Alfaro M."/>
            <person name="Ramirez L."/>
            <person name="Pisabarro A.G."/>
            <person name="Kuo A."/>
            <person name="Tritt A."/>
            <person name="Lipzen A."/>
            <person name="He G."/>
            <person name="Yan M."/>
            <person name="Ng V."/>
            <person name="Cullen D."/>
            <person name="Martin F."/>
            <person name="Rosso M.-N."/>
            <person name="Henrissat B."/>
            <person name="Hibbett D."/>
            <person name="Martinez A.T."/>
            <person name="Grigoriev I.V."/>
        </authorList>
    </citation>
    <scope>NUCLEOTIDE SEQUENCE</scope>
    <source>
        <strain evidence="4">CBS 247.69</strain>
    </source>
</reference>
<dbReference type="InterPro" id="IPR013762">
    <property type="entry name" value="Integrase-like_cat_sf"/>
</dbReference>
<accession>A0A9P5XZR2</accession>
<protein>
    <recommendedName>
        <fullName evidence="6">DNA breaking-rejoining enzyme</fullName>
    </recommendedName>
</protein>
<evidence type="ECO:0000256" key="3">
    <source>
        <dbReference type="SAM" id="SignalP"/>
    </source>
</evidence>
<dbReference type="PANTHER" id="PTHR34605">
    <property type="entry name" value="PHAGE_INTEGRASE DOMAIN-CONTAINING PROTEIN"/>
    <property type="match status" value="1"/>
</dbReference>
<feature type="chain" id="PRO_5040263395" description="DNA breaking-rejoining enzyme" evidence="3">
    <location>
        <begin position="27"/>
        <end position="406"/>
    </location>
</feature>
<keyword evidence="1" id="KW-0238">DNA-binding</keyword>
<evidence type="ECO:0000313" key="5">
    <source>
        <dbReference type="Proteomes" id="UP000807353"/>
    </source>
</evidence>
<evidence type="ECO:0000256" key="1">
    <source>
        <dbReference type="ARBA" id="ARBA00023125"/>
    </source>
</evidence>
<dbReference type="Gene3D" id="1.10.443.10">
    <property type="entry name" value="Intergrase catalytic core"/>
    <property type="match status" value="1"/>
</dbReference>
<dbReference type="InterPro" id="IPR010998">
    <property type="entry name" value="Integrase_recombinase_N"/>
</dbReference>
<dbReference type="Gene3D" id="1.10.150.130">
    <property type="match status" value="1"/>
</dbReference>